<reference evidence="3" key="1">
    <citation type="submission" date="2016-06" db="UniProtKB">
        <authorList>
            <consortium name="WormBaseParasite"/>
        </authorList>
    </citation>
    <scope>IDENTIFICATION</scope>
</reference>
<proteinExistence type="predicted"/>
<organism evidence="3">
    <name type="scientific">Gongylonema pulchrum</name>
    <dbReference type="NCBI Taxonomy" id="637853"/>
    <lineage>
        <taxon>Eukaryota</taxon>
        <taxon>Metazoa</taxon>
        <taxon>Ecdysozoa</taxon>
        <taxon>Nematoda</taxon>
        <taxon>Chromadorea</taxon>
        <taxon>Rhabditida</taxon>
        <taxon>Spirurina</taxon>
        <taxon>Spiruromorpha</taxon>
        <taxon>Spiruroidea</taxon>
        <taxon>Gongylonematidae</taxon>
        <taxon>Gongylonema</taxon>
    </lineage>
</organism>
<reference evidence="1 2" key="2">
    <citation type="submission" date="2018-11" db="EMBL/GenBank/DDBJ databases">
        <authorList>
            <consortium name="Pathogen Informatics"/>
        </authorList>
    </citation>
    <scope>NUCLEOTIDE SEQUENCE [LARGE SCALE GENOMIC DNA]</scope>
</reference>
<evidence type="ECO:0000313" key="3">
    <source>
        <dbReference type="WBParaSite" id="GPUH_0000731901-mRNA-1"/>
    </source>
</evidence>
<dbReference type="EMBL" id="UYRT01018711">
    <property type="protein sequence ID" value="VDK57916.1"/>
    <property type="molecule type" value="Genomic_DNA"/>
</dbReference>
<gene>
    <name evidence="1" type="ORF">GPUH_LOCUS7309</name>
</gene>
<keyword evidence="2" id="KW-1185">Reference proteome</keyword>
<accession>A0A183DF19</accession>
<dbReference type="Proteomes" id="UP000271098">
    <property type="component" value="Unassembled WGS sequence"/>
</dbReference>
<evidence type="ECO:0000313" key="2">
    <source>
        <dbReference type="Proteomes" id="UP000271098"/>
    </source>
</evidence>
<sequence length="98" mass="11176">MISSIYDSISSGSKILPYRIQNELAPLHKIASLELSLEVDTEDALFEPITRHQVTFEECSLIPLRCALLDRYCPEFQDTISQHCNGEVRAVLLLRKKN</sequence>
<dbReference type="WBParaSite" id="GPUH_0000731901-mRNA-1">
    <property type="protein sequence ID" value="GPUH_0000731901-mRNA-1"/>
    <property type="gene ID" value="GPUH_0000731901"/>
</dbReference>
<dbReference type="AlphaFoldDB" id="A0A183DF19"/>
<protein>
    <submittedName>
        <fullName evidence="1 3">Uncharacterized protein</fullName>
    </submittedName>
</protein>
<name>A0A183DF19_9BILA</name>
<evidence type="ECO:0000313" key="1">
    <source>
        <dbReference type="EMBL" id="VDK57916.1"/>
    </source>
</evidence>